<comment type="caution">
    <text evidence="3">The sequence shown here is derived from an EMBL/GenBank/DDBJ whole genome shotgun (WGS) entry which is preliminary data.</text>
</comment>
<gene>
    <name evidence="3" type="ORF">C6W88_11290</name>
</gene>
<keyword evidence="2" id="KW-0472">Membrane</keyword>
<protein>
    <submittedName>
        <fullName evidence="3">Uncharacterized protein</fullName>
    </submittedName>
</protein>
<organism evidence="3 4">
    <name type="scientific">Halomonas litopenaei</name>
    <dbReference type="NCBI Taxonomy" id="2109328"/>
    <lineage>
        <taxon>Bacteria</taxon>
        <taxon>Pseudomonadati</taxon>
        <taxon>Pseudomonadota</taxon>
        <taxon>Gammaproteobacteria</taxon>
        <taxon>Oceanospirillales</taxon>
        <taxon>Halomonadaceae</taxon>
        <taxon>Halomonas</taxon>
    </lineage>
</organism>
<dbReference type="EMBL" id="PXNS01000005">
    <property type="protein sequence ID" value="PTL94921.1"/>
    <property type="molecule type" value="Genomic_DNA"/>
</dbReference>
<feature type="transmembrane region" description="Helical" evidence="2">
    <location>
        <begin position="243"/>
        <end position="264"/>
    </location>
</feature>
<reference evidence="3 4" key="1">
    <citation type="submission" date="2018-03" db="EMBL/GenBank/DDBJ databases">
        <authorList>
            <person name="Zhou J."/>
            <person name="Li X."/>
            <person name="Xue M."/>
            <person name="Yin J."/>
        </authorList>
    </citation>
    <scope>NUCLEOTIDE SEQUENCE [LARGE SCALE GENOMIC DNA]</scope>
    <source>
        <strain evidence="3 4">SYSU ZJ2214</strain>
    </source>
</reference>
<feature type="transmembrane region" description="Helical" evidence="2">
    <location>
        <begin position="217"/>
        <end position="237"/>
    </location>
</feature>
<evidence type="ECO:0000256" key="1">
    <source>
        <dbReference type="SAM" id="MobiDB-lite"/>
    </source>
</evidence>
<keyword evidence="4" id="KW-1185">Reference proteome</keyword>
<keyword evidence="2" id="KW-0812">Transmembrane</keyword>
<feature type="region of interest" description="Disordered" evidence="1">
    <location>
        <begin position="1"/>
        <end position="37"/>
    </location>
</feature>
<proteinExistence type="predicted"/>
<evidence type="ECO:0000313" key="4">
    <source>
        <dbReference type="Proteomes" id="UP000241895"/>
    </source>
</evidence>
<evidence type="ECO:0000313" key="3">
    <source>
        <dbReference type="EMBL" id="PTL94921.1"/>
    </source>
</evidence>
<dbReference type="Proteomes" id="UP000241895">
    <property type="component" value="Unassembled WGS sequence"/>
</dbReference>
<keyword evidence="2" id="KW-1133">Transmembrane helix</keyword>
<feature type="compositionally biased region" description="Basic and acidic residues" evidence="1">
    <location>
        <begin position="7"/>
        <end position="16"/>
    </location>
</feature>
<feature type="transmembrane region" description="Helical" evidence="2">
    <location>
        <begin position="128"/>
        <end position="153"/>
    </location>
</feature>
<name>A0ABX5J0S6_9GAMM</name>
<sequence length="328" mass="36185">MSSSEQEGPRRDRRDDDADGGSDSDNVNGNGSEDGCGERIRKLLDDTTALLDYAQEFEGYPPEIDLTAYFVAKEKTDRKELLTTEELAGVVDCYRRLSRLYPGISPRTLAATRPDSDGRMRDSRTGKYLIRLWWWTGAVVMAVIGSNVLMYAIDTGRPSSGLDWTHWNTALDFIYEGLRHTEPFLYGALGAFAFVLRVTATRLYSRTFDPARIGEHVNRIVLGTLSGGAIVLFVSQIPTDQGAQVALSGAALGFLAGYSIDFLFGTLDRVICALLANDAGDKTVKAARARRDADVVQVLDDLVAEQPDGEARRRLGEVIETLRQRHQA</sequence>
<feature type="compositionally biased region" description="Low complexity" evidence="1">
    <location>
        <begin position="23"/>
        <end position="33"/>
    </location>
</feature>
<evidence type="ECO:0000256" key="2">
    <source>
        <dbReference type="SAM" id="Phobius"/>
    </source>
</evidence>
<accession>A0ABX5J0S6</accession>
<dbReference type="RefSeq" id="WP_108132494.1">
    <property type="nucleotide sequence ID" value="NZ_PXNS01000005.1"/>
</dbReference>
<feature type="transmembrane region" description="Helical" evidence="2">
    <location>
        <begin position="184"/>
        <end position="205"/>
    </location>
</feature>